<dbReference type="EMBL" id="LKEV01000001">
    <property type="protein sequence ID" value="KQB87418.1"/>
    <property type="molecule type" value="Genomic_DNA"/>
</dbReference>
<evidence type="ECO:0000256" key="3">
    <source>
        <dbReference type="ARBA" id="ARBA00022801"/>
    </source>
</evidence>
<evidence type="ECO:0000259" key="9">
    <source>
        <dbReference type="Pfam" id="PF00082"/>
    </source>
</evidence>
<dbReference type="InterPro" id="IPR050131">
    <property type="entry name" value="Peptidase_S8_subtilisin-like"/>
</dbReference>
<dbReference type="STRING" id="1544413.Clow_00477"/>
<dbReference type="AlphaFoldDB" id="A0A0N8W0R3"/>
<dbReference type="InterPro" id="IPR023827">
    <property type="entry name" value="Peptidase_S8_Asp-AS"/>
</dbReference>
<feature type="active site" description="Charge relay system" evidence="5">
    <location>
        <position position="282"/>
    </location>
</feature>
<dbReference type="InterPro" id="IPR036852">
    <property type="entry name" value="Peptidase_S8/S53_dom_sf"/>
</dbReference>
<evidence type="ECO:0000256" key="1">
    <source>
        <dbReference type="ARBA" id="ARBA00011073"/>
    </source>
</evidence>
<keyword evidence="11" id="KW-1185">Reference proteome</keyword>
<evidence type="ECO:0000256" key="2">
    <source>
        <dbReference type="ARBA" id="ARBA00022670"/>
    </source>
</evidence>
<accession>A0A0N8W0R3</accession>
<dbReference type="PANTHER" id="PTHR43806:SF11">
    <property type="entry name" value="CEREVISIN-RELATED"/>
    <property type="match status" value="1"/>
</dbReference>
<sequence>MSRVPALMLSFAILLAIAPIHAAPLRAEERCVAGIPLSAAPPPPDSARSPFASGAGITVAVIDTGVAPHEQLTEVIPGSDLVSPEAPAPLHDCDGHGTIVAGVIGARDYGVAPGARILSIRQSSSASTHQDEESRTRGTLASLAQALREAVDRGARVINISVVACLPPERAHALDTTALDAALDHAERHGAVVIAAAGNRSVTCTDTSVVYPAYSPTVISVGALEEPHSLAPYSLPGGPLRLAAPGALSAGLNPAGPGWIKAVGIPDPSGFITSPQKLKGTSFAAPVVSGIAALLLERHPYYSPAQVRAHLLSAAQPPHGAITAQAAIAAVLPPPLPDRSPAPITLPGPPDSQARAKALLLMGLACVGVLAFSLSAGFTARYRGGRYRGAKSDSPAA</sequence>
<feature type="transmembrane region" description="Helical" evidence="7">
    <location>
        <begin position="358"/>
        <end position="378"/>
    </location>
</feature>
<dbReference type="PROSITE" id="PS00136">
    <property type="entry name" value="SUBTILASE_ASP"/>
    <property type="match status" value="1"/>
</dbReference>
<feature type="chain" id="PRO_5006033668" evidence="8">
    <location>
        <begin position="23"/>
        <end position="397"/>
    </location>
</feature>
<evidence type="ECO:0000256" key="4">
    <source>
        <dbReference type="ARBA" id="ARBA00022825"/>
    </source>
</evidence>
<dbReference type="PATRIC" id="fig|1544413.3.peg.481"/>
<dbReference type="InterPro" id="IPR023828">
    <property type="entry name" value="Peptidase_S8_Ser-AS"/>
</dbReference>
<gene>
    <name evidence="10" type="primary">apr</name>
    <name evidence="10" type="ORF">Clow_00477</name>
</gene>
<dbReference type="Proteomes" id="UP000050488">
    <property type="component" value="Unassembled WGS sequence"/>
</dbReference>
<dbReference type="InterPro" id="IPR022398">
    <property type="entry name" value="Peptidase_S8_His-AS"/>
</dbReference>
<keyword evidence="4 5" id="KW-0720">Serine protease</keyword>
<dbReference type="InterPro" id="IPR000209">
    <property type="entry name" value="Peptidase_S8/S53_dom"/>
</dbReference>
<dbReference type="RefSeq" id="WP_082418465.1">
    <property type="nucleotide sequence ID" value="NZ_JAUSQY010000001.1"/>
</dbReference>
<proteinExistence type="inferred from homology"/>
<keyword evidence="3 5" id="KW-0378">Hydrolase</keyword>
<dbReference type="PRINTS" id="PR00723">
    <property type="entry name" value="SUBTILISIN"/>
</dbReference>
<keyword evidence="7" id="KW-1133">Transmembrane helix</keyword>
<evidence type="ECO:0000256" key="7">
    <source>
        <dbReference type="SAM" id="Phobius"/>
    </source>
</evidence>
<organism evidence="10 11">
    <name type="scientific">Corynebacterium lowii</name>
    <dbReference type="NCBI Taxonomy" id="1544413"/>
    <lineage>
        <taxon>Bacteria</taxon>
        <taxon>Bacillati</taxon>
        <taxon>Actinomycetota</taxon>
        <taxon>Actinomycetes</taxon>
        <taxon>Mycobacteriales</taxon>
        <taxon>Corynebacteriaceae</taxon>
        <taxon>Corynebacterium</taxon>
    </lineage>
</organism>
<keyword evidence="8" id="KW-0732">Signal</keyword>
<evidence type="ECO:0000313" key="10">
    <source>
        <dbReference type="EMBL" id="KQB87418.1"/>
    </source>
</evidence>
<evidence type="ECO:0000256" key="8">
    <source>
        <dbReference type="SAM" id="SignalP"/>
    </source>
</evidence>
<name>A0A0N8W0R3_9CORY</name>
<dbReference type="PANTHER" id="PTHR43806">
    <property type="entry name" value="PEPTIDASE S8"/>
    <property type="match status" value="1"/>
</dbReference>
<feature type="active site" description="Charge relay system" evidence="5">
    <location>
        <position position="63"/>
    </location>
</feature>
<keyword evidence="2 5" id="KW-0645">Protease</keyword>
<feature type="signal peptide" evidence="8">
    <location>
        <begin position="1"/>
        <end position="22"/>
    </location>
</feature>
<keyword evidence="7" id="KW-0472">Membrane</keyword>
<dbReference type="PROSITE" id="PS51892">
    <property type="entry name" value="SUBTILASE"/>
    <property type="match status" value="1"/>
</dbReference>
<dbReference type="GO" id="GO:0006508">
    <property type="term" value="P:proteolysis"/>
    <property type="evidence" value="ECO:0007669"/>
    <property type="project" value="UniProtKB-KW"/>
</dbReference>
<dbReference type="SUPFAM" id="SSF52743">
    <property type="entry name" value="Subtilisin-like"/>
    <property type="match status" value="1"/>
</dbReference>
<dbReference type="PROSITE" id="PS00138">
    <property type="entry name" value="SUBTILASE_SER"/>
    <property type="match status" value="1"/>
</dbReference>
<comment type="caution">
    <text evidence="10">The sequence shown here is derived from an EMBL/GenBank/DDBJ whole genome shotgun (WGS) entry which is preliminary data.</text>
</comment>
<feature type="domain" description="Peptidase S8/S53" evidence="9">
    <location>
        <begin position="54"/>
        <end position="315"/>
    </location>
</feature>
<reference evidence="10 11" key="1">
    <citation type="submission" date="2015-10" db="EMBL/GenBank/DDBJ databases">
        <title>Corynebacteirum lowii and Corynebacterium oculi species nova, derived from human clinical disease and and emended description of Corynebacterium mastiditis.</title>
        <authorList>
            <person name="Bernard K."/>
            <person name="Pacheco A.L."/>
            <person name="Mcdougall C."/>
            <person name="Burtx T."/>
            <person name="Weibe D."/>
            <person name="Tyler S."/>
            <person name="Olson A.B."/>
            <person name="Cnockaert M."/>
            <person name="Eguchi H."/>
            <person name="Kuwahara T."/>
            <person name="Nakayama-Imaohji H."/>
            <person name="Boudewijins M."/>
            <person name="Van Hoecke F."/>
            <person name="Bernier A.-M."/>
            <person name="Vandamme P."/>
        </authorList>
    </citation>
    <scope>NUCLEOTIDE SEQUENCE [LARGE SCALE GENOMIC DNA]</scope>
    <source>
        <strain evidence="10 11">NML 130206</strain>
    </source>
</reference>
<dbReference type="PROSITE" id="PS00137">
    <property type="entry name" value="SUBTILASE_HIS"/>
    <property type="match status" value="1"/>
</dbReference>
<dbReference type="GO" id="GO:0004252">
    <property type="term" value="F:serine-type endopeptidase activity"/>
    <property type="evidence" value="ECO:0007669"/>
    <property type="project" value="UniProtKB-UniRule"/>
</dbReference>
<feature type="active site" description="Charge relay system" evidence="5">
    <location>
        <position position="96"/>
    </location>
</feature>
<dbReference type="Pfam" id="PF00082">
    <property type="entry name" value="Peptidase_S8"/>
    <property type="match status" value="1"/>
</dbReference>
<dbReference type="EC" id="3.4.21.62" evidence="10"/>
<dbReference type="OrthoDB" id="9798386at2"/>
<comment type="similarity">
    <text evidence="1 5 6">Belongs to the peptidase S8 family.</text>
</comment>
<protein>
    <submittedName>
        <fullName evidence="10">Subtilisin DY</fullName>
        <ecNumber evidence="10">3.4.21.62</ecNumber>
    </submittedName>
</protein>
<keyword evidence="7" id="KW-0812">Transmembrane</keyword>
<evidence type="ECO:0000256" key="5">
    <source>
        <dbReference type="PROSITE-ProRule" id="PRU01240"/>
    </source>
</evidence>
<dbReference type="InterPro" id="IPR015500">
    <property type="entry name" value="Peptidase_S8_subtilisin-rel"/>
</dbReference>
<evidence type="ECO:0000256" key="6">
    <source>
        <dbReference type="RuleBase" id="RU003355"/>
    </source>
</evidence>
<evidence type="ECO:0000313" key="11">
    <source>
        <dbReference type="Proteomes" id="UP000050488"/>
    </source>
</evidence>
<dbReference type="Gene3D" id="3.40.50.200">
    <property type="entry name" value="Peptidase S8/S53 domain"/>
    <property type="match status" value="1"/>
</dbReference>